<dbReference type="GO" id="GO:0005829">
    <property type="term" value="C:cytosol"/>
    <property type="evidence" value="ECO:0007669"/>
    <property type="project" value="TreeGrafter"/>
</dbReference>
<dbReference type="GeneID" id="28741761"/>
<protein>
    <recommendedName>
        <fullName evidence="3">Phosphoglycerate mutase-like protein</fullName>
    </recommendedName>
</protein>
<evidence type="ECO:0008006" key="3">
    <source>
        <dbReference type="Google" id="ProtNLM"/>
    </source>
</evidence>
<dbReference type="AlphaFoldDB" id="A0A0N1HVY2"/>
<dbReference type="EMBL" id="LFJN01000009">
    <property type="protein sequence ID" value="KPI41587.1"/>
    <property type="molecule type" value="Genomic_DNA"/>
</dbReference>
<dbReference type="InterPro" id="IPR050275">
    <property type="entry name" value="PGM_Phosphatase"/>
</dbReference>
<sequence>MPSAFKILFIRHGETDDNVNHPNPPGWRDTSLTPRGHDQAATLTALLLNKYPLSRISTIYHSPLLRIRQTIAPLLNHISGSTADQQAISIISDADLRGQGLGVLEGGSYDSIDMSNPRSADGQEGVEDFDVFVERLRTCFGRIMGREISRRKSSDRDANDPGRRDVVVIATHGVGITSLFAMLEGSLTPNTRGLEWRRVASRGPEAYKVRWTDSDDIACLSVQGLDDLPIVEDDKEAVLAWDKVKGEPFVIEVWGKKEKAIE</sequence>
<organism evidence="1 2">
    <name type="scientific">Cyphellophora attinorum</name>
    <dbReference type="NCBI Taxonomy" id="1664694"/>
    <lineage>
        <taxon>Eukaryota</taxon>
        <taxon>Fungi</taxon>
        <taxon>Dikarya</taxon>
        <taxon>Ascomycota</taxon>
        <taxon>Pezizomycotina</taxon>
        <taxon>Eurotiomycetes</taxon>
        <taxon>Chaetothyriomycetidae</taxon>
        <taxon>Chaetothyriales</taxon>
        <taxon>Cyphellophoraceae</taxon>
        <taxon>Cyphellophora</taxon>
    </lineage>
</organism>
<dbReference type="SMART" id="SM00855">
    <property type="entry name" value="PGAM"/>
    <property type="match status" value="1"/>
</dbReference>
<dbReference type="InterPro" id="IPR013078">
    <property type="entry name" value="His_Pase_superF_clade-1"/>
</dbReference>
<proteinExistence type="predicted"/>
<reference evidence="1 2" key="1">
    <citation type="submission" date="2015-06" db="EMBL/GenBank/DDBJ databases">
        <title>Draft genome of the ant-associated black yeast Phialophora attae CBS 131958.</title>
        <authorList>
            <person name="Moreno L.F."/>
            <person name="Stielow B.J."/>
            <person name="de Hoog S."/>
            <person name="Vicente V.A."/>
            <person name="Weiss V.A."/>
            <person name="de Vries M."/>
            <person name="Cruz L.M."/>
            <person name="Souza E.M."/>
        </authorList>
    </citation>
    <scope>NUCLEOTIDE SEQUENCE [LARGE SCALE GENOMIC DNA]</scope>
    <source>
        <strain evidence="1 2">CBS 131958</strain>
    </source>
</reference>
<dbReference type="SUPFAM" id="SSF53254">
    <property type="entry name" value="Phosphoglycerate mutase-like"/>
    <property type="match status" value="1"/>
</dbReference>
<dbReference type="RefSeq" id="XP_018001550.1">
    <property type="nucleotide sequence ID" value="XM_018149881.1"/>
</dbReference>
<dbReference type="STRING" id="1664694.A0A0N1HVY2"/>
<dbReference type="OrthoDB" id="354304at2759"/>
<dbReference type="VEuPathDB" id="FungiDB:AB675_9355"/>
<keyword evidence="2" id="KW-1185">Reference proteome</keyword>
<dbReference type="CDD" id="cd07067">
    <property type="entry name" value="HP_PGM_like"/>
    <property type="match status" value="1"/>
</dbReference>
<evidence type="ECO:0000313" key="2">
    <source>
        <dbReference type="Proteomes" id="UP000038010"/>
    </source>
</evidence>
<dbReference type="Gene3D" id="3.40.50.1240">
    <property type="entry name" value="Phosphoglycerate mutase-like"/>
    <property type="match status" value="1"/>
</dbReference>
<dbReference type="PANTHER" id="PTHR48100:SF44">
    <property type="entry name" value="PHOSPHATASE C1620.13-RELATED"/>
    <property type="match status" value="1"/>
</dbReference>
<dbReference type="Pfam" id="PF00300">
    <property type="entry name" value="His_Phos_1"/>
    <property type="match status" value="1"/>
</dbReference>
<gene>
    <name evidence="1" type="ORF">AB675_9355</name>
</gene>
<dbReference type="PANTHER" id="PTHR48100">
    <property type="entry name" value="BROAD-SPECIFICITY PHOSPHATASE YOR283W-RELATED"/>
    <property type="match status" value="1"/>
</dbReference>
<name>A0A0N1HVY2_9EURO</name>
<accession>A0A0N1HVY2</accession>
<dbReference type="Proteomes" id="UP000038010">
    <property type="component" value="Unassembled WGS sequence"/>
</dbReference>
<dbReference type="GO" id="GO:0016791">
    <property type="term" value="F:phosphatase activity"/>
    <property type="evidence" value="ECO:0007669"/>
    <property type="project" value="TreeGrafter"/>
</dbReference>
<comment type="caution">
    <text evidence="1">The sequence shown here is derived from an EMBL/GenBank/DDBJ whole genome shotgun (WGS) entry which is preliminary data.</text>
</comment>
<evidence type="ECO:0000313" key="1">
    <source>
        <dbReference type="EMBL" id="KPI41587.1"/>
    </source>
</evidence>
<dbReference type="InterPro" id="IPR029033">
    <property type="entry name" value="His_PPase_superfam"/>
</dbReference>